<dbReference type="EMBL" id="AYYC01000731">
    <property type="protein sequence ID" value="ETK03758.1"/>
    <property type="molecule type" value="Genomic_DNA"/>
</dbReference>
<gene>
    <name evidence="2" type="ORF">T229_12465</name>
</gene>
<sequence length="172" mass="20290">MDKRKTITDEELRRYSKFMREAHNAVTELYKLAEQDPEHRSILIIVSDSSRPGGQVWKHAKCGVNLCKDVAAIFTNDDWSDTVDGIFYEAESMLNPGVSKVKPLDRKIAHDRTSDKDYYESWRGACDVIESLNEEKRRLIQEKRLLKEQLNKYKSAYTEFEQRLRWTRRGEE</sequence>
<feature type="coiled-coil region" evidence="1">
    <location>
        <begin position="129"/>
        <end position="163"/>
    </location>
</feature>
<dbReference type="Proteomes" id="UP000018872">
    <property type="component" value="Unassembled WGS sequence"/>
</dbReference>
<accession>W2C9Q8</accession>
<dbReference type="PATRIC" id="fig|1410950.3.peg.1896"/>
<proteinExistence type="predicted"/>
<organism evidence="2 3">
    <name type="scientific">Tannerella sp. oral taxon BU063 isolate Cell 5</name>
    <dbReference type="NCBI Taxonomy" id="1410950"/>
    <lineage>
        <taxon>Bacteria</taxon>
        <taxon>Pseudomonadati</taxon>
        <taxon>Bacteroidota</taxon>
        <taxon>Bacteroidia</taxon>
        <taxon>Bacteroidales</taxon>
        <taxon>Tannerellaceae</taxon>
        <taxon>Tannerella</taxon>
    </lineage>
</organism>
<evidence type="ECO:0000313" key="2">
    <source>
        <dbReference type="EMBL" id="ETK03758.1"/>
    </source>
</evidence>
<evidence type="ECO:0000313" key="3">
    <source>
        <dbReference type="Proteomes" id="UP000018872"/>
    </source>
</evidence>
<comment type="caution">
    <text evidence="2">The sequence shown here is derived from an EMBL/GenBank/DDBJ whole genome shotgun (WGS) entry which is preliminary data.</text>
</comment>
<keyword evidence="1" id="KW-0175">Coiled coil</keyword>
<evidence type="ECO:0000256" key="1">
    <source>
        <dbReference type="SAM" id="Coils"/>
    </source>
</evidence>
<dbReference type="AlphaFoldDB" id="W2C9Q8"/>
<reference evidence="2 3" key="1">
    <citation type="submission" date="2013-11" db="EMBL/GenBank/DDBJ databases">
        <title>Single cell genomics of uncultured Tannerella BU063 (oral taxon 286).</title>
        <authorList>
            <person name="Beall C.J."/>
            <person name="Campbell A.G."/>
            <person name="Griffen A.L."/>
            <person name="Podar M."/>
            <person name="Leys E.J."/>
        </authorList>
    </citation>
    <scope>NUCLEOTIDE SEQUENCE [LARGE SCALE GENOMIC DNA]</scope>
    <source>
        <strain evidence="2">Cell 5</strain>
    </source>
</reference>
<name>W2C9Q8_9BACT</name>
<protein>
    <submittedName>
        <fullName evidence="2">Uncharacterized protein</fullName>
    </submittedName>
</protein>